<evidence type="ECO:0000313" key="3">
    <source>
        <dbReference type="Proteomes" id="UP001642484"/>
    </source>
</evidence>
<reference evidence="2 3" key="1">
    <citation type="submission" date="2024-02" db="EMBL/GenBank/DDBJ databases">
        <authorList>
            <person name="Chen Y."/>
            <person name="Shah S."/>
            <person name="Dougan E. K."/>
            <person name="Thang M."/>
            <person name="Chan C."/>
        </authorList>
    </citation>
    <scope>NUCLEOTIDE SEQUENCE [LARGE SCALE GENOMIC DNA]</scope>
</reference>
<sequence length="228" mass="22667">MGPFLHPIDGLSSRSAAYPSSMNYCDHNCMAAKTPGGSFGSMGIATFSDPITDAGCKITTDVPSAGFTSGTAYTVTVTSANALAQRVSCSTGSFGNAAYANIGYKVTTMGHSWTAPSSGTEASFVALCGDSSIMNLAATVTVSAATTTSTTAMSTTTTSADTTATTTDADTSTAATTDADTSTSATTSVAGTSTVGMTSSTVGQMSGGAAQATATLLSSIFMTYFLRI</sequence>
<comment type="caution">
    <text evidence="2">The sequence shown here is derived from an EMBL/GenBank/DDBJ whole genome shotgun (WGS) entry which is preliminary data.</text>
</comment>
<protein>
    <submittedName>
        <fullName evidence="2">Uncharacterized protein</fullName>
    </submittedName>
</protein>
<gene>
    <name evidence="2" type="ORF">CCMP2556_LOCUS27207</name>
</gene>
<keyword evidence="3" id="KW-1185">Reference proteome</keyword>
<name>A0ABP0MSJ2_9DINO</name>
<proteinExistence type="predicted"/>
<accession>A0ABP0MSJ2</accession>
<evidence type="ECO:0000256" key="1">
    <source>
        <dbReference type="SAM" id="MobiDB-lite"/>
    </source>
</evidence>
<evidence type="ECO:0000313" key="2">
    <source>
        <dbReference type="EMBL" id="CAK9054404.1"/>
    </source>
</evidence>
<feature type="region of interest" description="Disordered" evidence="1">
    <location>
        <begin position="153"/>
        <end position="187"/>
    </location>
</feature>
<organism evidence="2 3">
    <name type="scientific">Durusdinium trenchii</name>
    <dbReference type="NCBI Taxonomy" id="1381693"/>
    <lineage>
        <taxon>Eukaryota</taxon>
        <taxon>Sar</taxon>
        <taxon>Alveolata</taxon>
        <taxon>Dinophyceae</taxon>
        <taxon>Suessiales</taxon>
        <taxon>Symbiodiniaceae</taxon>
        <taxon>Durusdinium</taxon>
    </lineage>
</organism>
<dbReference type="Proteomes" id="UP001642484">
    <property type="component" value="Unassembled WGS sequence"/>
</dbReference>
<dbReference type="EMBL" id="CAXAMN010019469">
    <property type="protein sequence ID" value="CAK9054404.1"/>
    <property type="molecule type" value="Genomic_DNA"/>
</dbReference>